<evidence type="ECO:0000256" key="1">
    <source>
        <dbReference type="ARBA" id="ARBA00009353"/>
    </source>
</evidence>
<dbReference type="SUPFAM" id="SSF51735">
    <property type="entry name" value="NAD(P)-binding Rossmann-fold domains"/>
    <property type="match status" value="1"/>
</dbReference>
<dbReference type="AlphaFoldDB" id="A0A5J6RHL1"/>
<dbReference type="PANTHER" id="PTHR11092">
    <property type="entry name" value="SUGAR NUCLEOTIDE EPIMERASE RELATED"/>
    <property type="match status" value="1"/>
</dbReference>
<dbReference type="Gene3D" id="3.40.50.720">
    <property type="entry name" value="NAD(P)-binding Rossmann-like Domain"/>
    <property type="match status" value="1"/>
</dbReference>
<evidence type="ECO:0000313" key="5">
    <source>
        <dbReference type="EMBL" id="TLS98845.1"/>
    </source>
</evidence>
<dbReference type="InterPro" id="IPR036291">
    <property type="entry name" value="NAD(P)-bd_dom_sf"/>
</dbReference>
<dbReference type="EMBL" id="CP054051">
    <property type="protein sequence ID" value="QKJ27404.1"/>
    <property type="molecule type" value="Genomic_DNA"/>
</dbReference>
<comment type="similarity">
    <text evidence="1">Belongs to the NAD(P)-dependent epimerase/dehydratase family. SDR39U1 subfamily.</text>
</comment>
<evidence type="ECO:0000313" key="4">
    <source>
        <dbReference type="EMBL" id="QKJ27404.1"/>
    </source>
</evidence>
<name>A0A5J6RHL1_9BACT</name>
<protein>
    <submittedName>
        <fullName evidence="4">NAD-dependent epimerase/dehydratase (DUF1731 domain)</fullName>
    </submittedName>
    <submittedName>
        <fullName evidence="5">TIGR01777 family protein</fullName>
    </submittedName>
</protein>
<feature type="domain" description="DUF1731" evidence="3">
    <location>
        <begin position="235"/>
        <end position="281"/>
    </location>
</feature>
<dbReference type="InterPro" id="IPR010099">
    <property type="entry name" value="SDR39U1"/>
</dbReference>
<dbReference type="STRING" id="1442598.GCA_000522465_02115"/>
<gene>
    <name evidence="4" type="ORF">ACBT_1504</name>
    <name evidence="5" type="ORF">FE247_06750</name>
</gene>
<feature type="domain" description="NAD-dependent epimerase/dehydratase" evidence="2">
    <location>
        <begin position="5"/>
        <end position="207"/>
    </location>
</feature>
<dbReference type="Proteomes" id="UP000509513">
    <property type="component" value="Chromosome"/>
</dbReference>
<evidence type="ECO:0000313" key="6">
    <source>
        <dbReference type="Proteomes" id="UP000305417"/>
    </source>
</evidence>
<dbReference type="KEGG" id="acib:ACBT_1504"/>
<dbReference type="Pfam" id="PF01370">
    <property type="entry name" value="Epimerase"/>
    <property type="match status" value="1"/>
</dbReference>
<dbReference type="EMBL" id="VBUC01000013">
    <property type="protein sequence ID" value="TLS98845.1"/>
    <property type="molecule type" value="Genomic_DNA"/>
</dbReference>
<keyword evidence="6" id="KW-1185">Reference proteome</keyword>
<dbReference type="RefSeq" id="WP_024776184.1">
    <property type="nucleotide sequence ID" value="NZ_CP043857.1"/>
</dbReference>
<reference evidence="5 6" key="1">
    <citation type="submission" date="2019-05" db="EMBL/GenBank/DDBJ databases">
        <title>Arcobacter cibarius and Arcobacter thereius providing challenges in identification an antibiotic susceptibility and Quinolone resistance.</title>
        <authorList>
            <person name="Busch A."/>
            <person name="Hanel I."/>
            <person name="Hotzel H."/>
            <person name="Tomaso H."/>
        </authorList>
    </citation>
    <scope>NUCLEOTIDE SEQUENCE [LARGE SCALE GENOMIC DNA]</scope>
    <source>
        <strain evidence="5 6">16CS0831-2</strain>
    </source>
</reference>
<organism evidence="4 7">
    <name type="scientific">Aliarcobacter cibarius</name>
    <dbReference type="NCBI Taxonomy" id="255507"/>
    <lineage>
        <taxon>Bacteria</taxon>
        <taxon>Pseudomonadati</taxon>
        <taxon>Campylobacterota</taxon>
        <taxon>Epsilonproteobacteria</taxon>
        <taxon>Campylobacterales</taxon>
        <taxon>Arcobacteraceae</taxon>
        <taxon>Aliarcobacter</taxon>
    </lineage>
</organism>
<proteinExistence type="inferred from homology"/>
<dbReference type="Proteomes" id="UP000305417">
    <property type="component" value="Unassembled WGS sequence"/>
</dbReference>
<dbReference type="NCBIfam" id="TIGR01777">
    <property type="entry name" value="yfcH"/>
    <property type="match status" value="1"/>
</dbReference>
<dbReference type="OrthoDB" id="5292533at2"/>
<evidence type="ECO:0000313" key="7">
    <source>
        <dbReference type="Proteomes" id="UP000509513"/>
    </source>
</evidence>
<evidence type="ECO:0000259" key="2">
    <source>
        <dbReference type="Pfam" id="PF01370"/>
    </source>
</evidence>
<dbReference type="InterPro" id="IPR013549">
    <property type="entry name" value="DUF1731"/>
</dbReference>
<sequence>MKTVAIAGASGFVGQSLVEYFSKQNYKTVQIKREVLSNASKLDELIESCDIVVNLSGANIINRWSEEYKKLLYSSRINTTKSLVESINRVQTKPKMLISTSAVGIYDNKATYDENGSYSNDFLSNLCQEWEKEAKKVNNGFTKVTIFRFGIVLGKNGGAISKMMLPFKLGLGGIIGSGKQYFSYVHIEDLVRAYHFTIEKELDGVYNLTAPTPTTNYEFTKTFGKILNRPTIFPVPEFVLKLIFSEGAKVLSDGQSAVPKNLLQNGFEFKYRNIEECLKEICNK</sequence>
<dbReference type="PANTHER" id="PTHR11092:SF0">
    <property type="entry name" value="EPIMERASE FAMILY PROTEIN SDR39U1"/>
    <property type="match status" value="1"/>
</dbReference>
<accession>A0A5J6RHL1</accession>
<dbReference type="Pfam" id="PF08338">
    <property type="entry name" value="DUF1731"/>
    <property type="match status" value="1"/>
</dbReference>
<reference evidence="4 7" key="2">
    <citation type="submission" date="2020-05" db="EMBL/GenBank/DDBJ databases">
        <title>Complete genome sequencing of Campylobacter and Arcobacter type strains.</title>
        <authorList>
            <person name="Miller W.G."/>
            <person name="Yee E."/>
        </authorList>
    </citation>
    <scope>NUCLEOTIDE SEQUENCE [LARGE SCALE GENOMIC DNA]</scope>
    <source>
        <strain evidence="4 7">LMG 21996</strain>
    </source>
</reference>
<dbReference type="InterPro" id="IPR001509">
    <property type="entry name" value="Epimerase_deHydtase"/>
</dbReference>
<evidence type="ECO:0000259" key="3">
    <source>
        <dbReference type="Pfam" id="PF08338"/>
    </source>
</evidence>